<dbReference type="PANTHER" id="PTHR35126:SF1">
    <property type="entry name" value="DUF3067 DOMAIN-CONTAINING PROTEIN"/>
    <property type="match status" value="1"/>
</dbReference>
<protein>
    <submittedName>
        <fullName evidence="2">Uncharacterized protein</fullName>
    </submittedName>
</protein>
<feature type="compositionally biased region" description="Basic and acidic residues" evidence="1">
    <location>
        <begin position="33"/>
        <end position="48"/>
    </location>
</feature>
<dbReference type="Pfam" id="PF11267">
    <property type="entry name" value="DUF3067"/>
    <property type="match status" value="1"/>
</dbReference>
<reference evidence="3" key="1">
    <citation type="journal article" date="2023" name="Commun. Biol.">
        <title>Genome analysis of Parmales, the sister group of diatoms, reveals the evolutionary specialization of diatoms from phago-mixotrophs to photoautotrophs.</title>
        <authorList>
            <person name="Ban H."/>
            <person name="Sato S."/>
            <person name="Yoshikawa S."/>
            <person name="Yamada K."/>
            <person name="Nakamura Y."/>
            <person name="Ichinomiya M."/>
            <person name="Sato N."/>
            <person name="Blanc-Mathieu R."/>
            <person name="Endo H."/>
            <person name="Kuwata A."/>
            <person name="Ogata H."/>
        </authorList>
    </citation>
    <scope>NUCLEOTIDE SEQUENCE [LARGE SCALE GENOMIC DNA]</scope>
</reference>
<feature type="region of interest" description="Disordered" evidence="1">
    <location>
        <begin position="33"/>
        <end position="55"/>
    </location>
</feature>
<dbReference type="InterPro" id="IPR021420">
    <property type="entry name" value="DUF3067"/>
</dbReference>
<evidence type="ECO:0000313" key="2">
    <source>
        <dbReference type="EMBL" id="GMI37866.1"/>
    </source>
</evidence>
<keyword evidence="3" id="KW-1185">Reference proteome</keyword>
<name>A0A9W7G9Y5_9STRA</name>
<dbReference type="EMBL" id="BRYA01000077">
    <property type="protein sequence ID" value="GMI37866.1"/>
    <property type="molecule type" value="Genomic_DNA"/>
</dbReference>
<proteinExistence type="predicted"/>
<dbReference type="OrthoDB" id="5234at2759"/>
<evidence type="ECO:0000313" key="3">
    <source>
        <dbReference type="Proteomes" id="UP001165065"/>
    </source>
</evidence>
<gene>
    <name evidence="2" type="ORF">TrCOL_g7956</name>
</gene>
<evidence type="ECO:0000256" key="1">
    <source>
        <dbReference type="SAM" id="MobiDB-lite"/>
    </source>
</evidence>
<organism evidence="2 3">
    <name type="scientific">Triparma columacea</name>
    <dbReference type="NCBI Taxonomy" id="722753"/>
    <lineage>
        <taxon>Eukaryota</taxon>
        <taxon>Sar</taxon>
        <taxon>Stramenopiles</taxon>
        <taxon>Ochrophyta</taxon>
        <taxon>Bolidophyceae</taxon>
        <taxon>Parmales</taxon>
        <taxon>Triparmaceae</taxon>
        <taxon>Triparma</taxon>
    </lineage>
</organism>
<dbReference type="Gene3D" id="3.30.428.40">
    <property type="entry name" value="Protein of unknown function DUF3067"/>
    <property type="match status" value="1"/>
</dbReference>
<dbReference type="Proteomes" id="UP001165065">
    <property type="component" value="Unassembled WGS sequence"/>
</dbReference>
<sequence>MELHAISFFDKVKQMQKAFDDEVWDLFQGAKERKWSPDRRPEANKGERAGPSPDTVLSWGGAQSIEIYERMVEQMEDDMEGVNPQTPLGSAAVTMYGEGSKLDSEEMEMELDAFRDQQAPALGSDSRNIADAVELAELVRAKYGKYHDVAILRNTGQIAMNLYGPHLSQRAFPYTEKQYIQKLSTIVLMLNDFDQAWYVKQFLLSPIVPRNGLPSTPRFDTAVTLRLNLSPTWKNVPKEIVDGWFAFSE</sequence>
<accession>A0A9W7G9Y5</accession>
<dbReference type="PANTHER" id="PTHR35126">
    <property type="entry name" value="SLR0598 PROTEIN"/>
    <property type="match status" value="1"/>
</dbReference>
<comment type="caution">
    <text evidence="2">The sequence shown here is derived from an EMBL/GenBank/DDBJ whole genome shotgun (WGS) entry which is preliminary data.</text>
</comment>
<dbReference type="AlphaFoldDB" id="A0A9W7G9Y5"/>